<dbReference type="Proteomes" id="UP000288805">
    <property type="component" value="Unassembled WGS sequence"/>
</dbReference>
<organism evidence="1 2">
    <name type="scientific">Vitis vinifera</name>
    <name type="common">Grape</name>
    <dbReference type="NCBI Taxonomy" id="29760"/>
    <lineage>
        <taxon>Eukaryota</taxon>
        <taxon>Viridiplantae</taxon>
        <taxon>Streptophyta</taxon>
        <taxon>Embryophyta</taxon>
        <taxon>Tracheophyta</taxon>
        <taxon>Spermatophyta</taxon>
        <taxon>Magnoliopsida</taxon>
        <taxon>eudicotyledons</taxon>
        <taxon>Gunneridae</taxon>
        <taxon>Pentapetalae</taxon>
        <taxon>rosids</taxon>
        <taxon>Vitales</taxon>
        <taxon>Vitaceae</taxon>
        <taxon>Viteae</taxon>
        <taxon>Vitis</taxon>
    </lineage>
</organism>
<comment type="caution">
    <text evidence="1">The sequence shown here is derived from an EMBL/GenBank/DDBJ whole genome shotgun (WGS) entry which is preliminary data.</text>
</comment>
<protein>
    <submittedName>
        <fullName evidence="1">Uncharacterized protein</fullName>
    </submittedName>
</protein>
<evidence type="ECO:0000313" key="2">
    <source>
        <dbReference type="Proteomes" id="UP000288805"/>
    </source>
</evidence>
<dbReference type="AlphaFoldDB" id="A0A438HGW3"/>
<evidence type="ECO:0000313" key="1">
    <source>
        <dbReference type="EMBL" id="RVW83716.1"/>
    </source>
</evidence>
<gene>
    <name evidence="1" type="ORF">CK203_046008</name>
</gene>
<name>A0A438HGW3_VITVI</name>
<reference evidence="1 2" key="1">
    <citation type="journal article" date="2018" name="PLoS Genet.">
        <title>Population sequencing reveals clonal diversity and ancestral inbreeding in the grapevine cultivar Chardonnay.</title>
        <authorList>
            <person name="Roach M.J."/>
            <person name="Johnson D.L."/>
            <person name="Bohlmann J."/>
            <person name="van Vuuren H.J."/>
            <person name="Jones S.J."/>
            <person name="Pretorius I.S."/>
            <person name="Schmidt S.A."/>
            <person name="Borneman A.R."/>
        </authorList>
    </citation>
    <scope>NUCLEOTIDE SEQUENCE [LARGE SCALE GENOMIC DNA]</scope>
    <source>
        <strain evidence="2">cv. Chardonnay</strain>
        <tissue evidence="1">Leaf</tissue>
    </source>
</reference>
<dbReference type="EMBL" id="QGNW01000224">
    <property type="protein sequence ID" value="RVW83716.1"/>
    <property type="molecule type" value="Genomic_DNA"/>
</dbReference>
<accession>A0A438HGW3</accession>
<proteinExistence type="predicted"/>
<sequence length="134" mass="15528">MRNLQGQNKICGTHWEKNQALARCLRVGGLFATHVCLDISKIRRKIGYLHGTIKKPKEIGPTLHAWDASYSIVYGLASELDGRKHWRKLHELDEVWGRVLGTKLLSSIDEIFAEVRREECRKRVMLEEQKPLPR</sequence>